<organism evidence="1 2">
    <name type="scientific">Desulfonema magnum</name>
    <dbReference type="NCBI Taxonomy" id="45655"/>
    <lineage>
        <taxon>Bacteria</taxon>
        <taxon>Pseudomonadati</taxon>
        <taxon>Thermodesulfobacteriota</taxon>
        <taxon>Desulfobacteria</taxon>
        <taxon>Desulfobacterales</taxon>
        <taxon>Desulfococcaceae</taxon>
        <taxon>Desulfonema</taxon>
    </lineage>
</organism>
<accession>A0A975GRG1</accession>
<protein>
    <submittedName>
        <fullName evidence="1">AAA ATPase domain-containing protein</fullName>
    </submittedName>
</protein>
<dbReference type="InterPro" id="IPR027417">
    <property type="entry name" value="P-loop_NTPase"/>
</dbReference>
<reference evidence="1" key="1">
    <citation type="journal article" date="2021" name="Microb. Physiol.">
        <title>Proteogenomic Insights into the Physiology of Marine, Sulfate-Reducing, Filamentous Desulfonema limicola and Desulfonema magnum.</title>
        <authorList>
            <person name="Schnaars V."/>
            <person name="Wohlbrand L."/>
            <person name="Scheve S."/>
            <person name="Hinrichs C."/>
            <person name="Reinhardt R."/>
            <person name="Rabus R."/>
        </authorList>
    </citation>
    <scope>NUCLEOTIDE SEQUENCE</scope>
    <source>
        <strain evidence="1">4be13</strain>
    </source>
</reference>
<sequence length="531" mass="62198">MRKFSSYGPVDKDLHFHVSRQEIIQNSLARLIGDNPNKGGHYITVWAPRQCGKTWIMNEVFHKLRKDKRFHVLSLDLEYLKMQEDTNRIFKSVANQIAERLKLKNISADTPDDFHKLFMKGVIDQPLILMIDEFDALAEDAISALAGVFRYIYNMRQKDPKPSSEKEYLLHGVALIGVRSVLGIENRRGSPFNVQRSLHIPRLTFEEVESMFGWYERESGQKVEPEVTDRVFYETRGQPGLVSWFGELLTEGFDEYEPDQSRPVTMDDFDYVYAAASQILPNNNILNIISKAKQEPYRQFVIELFKTDEKVPFKFDEPVVNFLYMNGVIDREGTGGKFSVRFPCPFVQKRLFNYFSYQLFPHMGIIYEPFEDTDDIVTEKTLNVRNLMKRYERHLQNNRDWMLRDAPRRSDLRIYEAVFHFNLYEYLVRFLGSYDTKIWPEFPTGNGKVDILIEHGGKLYALELKSYKDKPAYSRALEQAAQYGKELSLKVIYLVVFVEHIDDKYRNHYEKDYQDENTGVTVVPVFVATGN</sequence>
<dbReference type="AlphaFoldDB" id="A0A975GRG1"/>
<evidence type="ECO:0000313" key="1">
    <source>
        <dbReference type="EMBL" id="QTA90870.1"/>
    </source>
</evidence>
<dbReference type="Gene3D" id="3.40.50.300">
    <property type="entry name" value="P-loop containing nucleotide triphosphate hydrolases"/>
    <property type="match status" value="1"/>
</dbReference>
<keyword evidence="2" id="KW-1185">Reference proteome</keyword>
<dbReference type="KEGG" id="dmm:dnm_069320"/>
<evidence type="ECO:0000313" key="2">
    <source>
        <dbReference type="Proteomes" id="UP000663722"/>
    </source>
</evidence>
<proteinExistence type="predicted"/>
<dbReference type="Pfam" id="PF14516">
    <property type="entry name" value="AAA_35"/>
    <property type="match status" value="1"/>
</dbReference>
<dbReference type="Proteomes" id="UP000663722">
    <property type="component" value="Chromosome"/>
</dbReference>
<dbReference type="SUPFAM" id="SSF52540">
    <property type="entry name" value="P-loop containing nucleoside triphosphate hydrolases"/>
    <property type="match status" value="1"/>
</dbReference>
<dbReference type="EMBL" id="CP061800">
    <property type="protein sequence ID" value="QTA90870.1"/>
    <property type="molecule type" value="Genomic_DNA"/>
</dbReference>
<gene>
    <name evidence="1" type="ORF">dnm_069320</name>
</gene>
<name>A0A975GRG1_9BACT</name>
<dbReference type="RefSeq" id="WP_207678876.1">
    <property type="nucleotide sequence ID" value="NZ_CP061800.1"/>
</dbReference>